<protein>
    <submittedName>
        <fullName evidence="1">RecT protein</fullName>
    </submittedName>
</protein>
<dbReference type="InterPro" id="IPR018330">
    <property type="entry name" value="RecT_fam"/>
</dbReference>
<name>A0A8S5UIY8_9CAUD</name>
<organism evidence="1">
    <name type="scientific">Siphoviridae sp. ctTDf8</name>
    <dbReference type="NCBI Taxonomy" id="2825517"/>
    <lineage>
        <taxon>Viruses</taxon>
        <taxon>Duplodnaviria</taxon>
        <taxon>Heunggongvirae</taxon>
        <taxon>Uroviricota</taxon>
        <taxon>Caudoviricetes</taxon>
    </lineage>
</organism>
<reference evidence="1" key="1">
    <citation type="journal article" date="2021" name="Proc. Natl. Acad. Sci. U.S.A.">
        <title>A Catalog of Tens of Thousands of Viruses from Human Metagenomes Reveals Hidden Associations with Chronic Diseases.</title>
        <authorList>
            <person name="Tisza M.J."/>
            <person name="Buck C.B."/>
        </authorList>
    </citation>
    <scope>NUCLEOTIDE SEQUENCE</scope>
    <source>
        <strain evidence="1">CtTDf8</strain>
    </source>
</reference>
<dbReference type="EMBL" id="BK016093">
    <property type="protein sequence ID" value="DAF94465.1"/>
    <property type="molecule type" value="Genomic_DNA"/>
</dbReference>
<dbReference type="Pfam" id="PF03837">
    <property type="entry name" value="RecT"/>
    <property type="match status" value="1"/>
</dbReference>
<evidence type="ECO:0000313" key="1">
    <source>
        <dbReference type="EMBL" id="DAF94465.1"/>
    </source>
</evidence>
<accession>A0A8S5UIY8</accession>
<sequence>MDNVQEIIPATNEQAVAPISTAPMNVTNIWVDKDAFEQTQRVAIMLSKSQMIPEKYQNKPQDCFVAIEMAARAGLSPLAVLQNVDVVKGKPRWSGQACMAIINSCGRFRDAHPVYTGTKGADNRACFIRAIRTSDGETVDGTEISMKMAAAEGWMSNPKWKNMPEQMLFYRAAAFFARMYCPSELLGAIVEGEPEDIEASRQRGVGQRASVTDALDAAIAAGKENK</sequence>
<proteinExistence type="predicted"/>